<comment type="caution">
    <text evidence="7">The sequence shown here is derived from an EMBL/GenBank/DDBJ whole genome shotgun (WGS) entry which is preliminary data.</text>
</comment>
<dbReference type="PANTHER" id="PTHR33317">
    <property type="entry name" value="POLYNUCLEOTIDYL TRANSFERASE, RIBONUCLEASE H-LIKE SUPERFAMILY PROTEIN"/>
    <property type="match status" value="1"/>
</dbReference>
<gene>
    <name evidence="7" type="primary">ruvX</name>
    <name evidence="7" type="ORF">JWV37_03275</name>
</gene>
<dbReference type="InterPro" id="IPR005227">
    <property type="entry name" value="YqgF"/>
</dbReference>
<reference evidence="7 8" key="2">
    <citation type="submission" date="2021-02" db="EMBL/GenBank/DDBJ databases">
        <title>Sulfurospirillum tamanensis sp. nov.</title>
        <authorList>
            <person name="Frolova A."/>
            <person name="Merkel A."/>
            <person name="Slobodkin A."/>
        </authorList>
    </citation>
    <scope>NUCLEOTIDE SEQUENCE [LARGE SCALE GENOMIC DNA]</scope>
    <source>
        <strain evidence="7 8">T05b</strain>
    </source>
</reference>
<evidence type="ECO:0000256" key="3">
    <source>
        <dbReference type="ARBA" id="ARBA00022722"/>
    </source>
</evidence>
<dbReference type="SUPFAM" id="SSF53098">
    <property type="entry name" value="Ribonuclease H-like"/>
    <property type="match status" value="1"/>
</dbReference>
<protein>
    <recommendedName>
        <fullName evidence="5">Putative pre-16S rRNA nuclease</fullName>
        <ecNumber evidence="5">3.1.-.-</ecNumber>
    </recommendedName>
</protein>
<dbReference type="EMBL" id="JAFHKK010000004">
    <property type="protein sequence ID" value="MBN2963792.1"/>
    <property type="molecule type" value="Genomic_DNA"/>
</dbReference>
<name>A0ABS2WQ22_9BACT</name>
<evidence type="ECO:0000313" key="8">
    <source>
        <dbReference type="Proteomes" id="UP000703590"/>
    </source>
</evidence>
<evidence type="ECO:0000256" key="1">
    <source>
        <dbReference type="ARBA" id="ARBA00022490"/>
    </source>
</evidence>
<evidence type="ECO:0000259" key="6">
    <source>
        <dbReference type="SMART" id="SM00732"/>
    </source>
</evidence>
<dbReference type="Gene3D" id="3.30.420.140">
    <property type="entry name" value="YqgF/RNase H-like domain"/>
    <property type="match status" value="1"/>
</dbReference>
<proteinExistence type="inferred from homology"/>
<evidence type="ECO:0000256" key="5">
    <source>
        <dbReference type="HAMAP-Rule" id="MF_00651"/>
    </source>
</evidence>
<dbReference type="PANTHER" id="PTHR33317:SF4">
    <property type="entry name" value="POLYNUCLEOTIDYL TRANSFERASE, RIBONUCLEASE H-LIKE SUPERFAMILY PROTEIN"/>
    <property type="match status" value="1"/>
</dbReference>
<dbReference type="NCBIfam" id="NF001026">
    <property type="entry name" value="PRK00109.2-2"/>
    <property type="match status" value="1"/>
</dbReference>
<comment type="subcellular location">
    <subcellularLocation>
        <location evidence="5">Cytoplasm</location>
    </subcellularLocation>
</comment>
<keyword evidence="4 5" id="KW-0378">Hydrolase</keyword>
<keyword evidence="1 5" id="KW-0963">Cytoplasm</keyword>
<keyword evidence="2 5" id="KW-0690">Ribosome biogenesis</keyword>
<organism evidence="7 8">
    <name type="scientific">Sulfurospirillum tamanense</name>
    <dbReference type="NCBI Taxonomy" id="2813362"/>
    <lineage>
        <taxon>Bacteria</taxon>
        <taxon>Pseudomonadati</taxon>
        <taxon>Campylobacterota</taxon>
        <taxon>Epsilonproteobacteria</taxon>
        <taxon>Campylobacterales</taxon>
        <taxon>Sulfurospirillaceae</taxon>
        <taxon>Sulfurospirillum</taxon>
    </lineage>
</organism>
<sequence length="135" mass="15235">MDKTCVMAIDVGLKRIGVALSFDGSLVFPQPCVFRKNREQASMDVLKLTHKWKVERLVVGLPKDGQSSEEMARRIHHFVGLVGFEGEVIYVDEQGSSVEAKERMRGVTKQERDGKIDSLAALIILERYLAQCRKD</sequence>
<dbReference type="Pfam" id="PF03652">
    <property type="entry name" value="RuvX"/>
    <property type="match status" value="1"/>
</dbReference>
<evidence type="ECO:0000256" key="2">
    <source>
        <dbReference type="ARBA" id="ARBA00022517"/>
    </source>
</evidence>
<accession>A0ABS2WQ22</accession>
<dbReference type="InterPro" id="IPR012337">
    <property type="entry name" value="RNaseH-like_sf"/>
</dbReference>
<feature type="domain" description="YqgF/RNase H-like" evidence="6">
    <location>
        <begin position="4"/>
        <end position="100"/>
    </location>
</feature>
<evidence type="ECO:0000256" key="4">
    <source>
        <dbReference type="ARBA" id="ARBA00022801"/>
    </source>
</evidence>
<reference evidence="8" key="1">
    <citation type="submission" date="2021-02" db="EMBL/GenBank/DDBJ databases">
        <title>Sulfurospirillum tamanensis sp. nov.</title>
        <authorList>
            <person name="Merkel A.Y."/>
        </authorList>
    </citation>
    <scope>NUCLEOTIDE SEQUENCE [LARGE SCALE GENOMIC DNA]</scope>
    <source>
        <strain evidence="8">T05b</strain>
    </source>
</reference>
<dbReference type="Proteomes" id="UP000703590">
    <property type="component" value="Unassembled WGS sequence"/>
</dbReference>
<comment type="function">
    <text evidence="5">Could be a nuclease involved in processing of the 5'-end of pre-16S rRNA.</text>
</comment>
<dbReference type="SMART" id="SM00732">
    <property type="entry name" value="YqgFc"/>
    <property type="match status" value="1"/>
</dbReference>
<evidence type="ECO:0000313" key="7">
    <source>
        <dbReference type="EMBL" id="MBN2963792.1"/>
    </source>
</evidence>
<keyword evidence="8" id="KW-1185">Reference proteome</keyword>
<dbReference type="InterPro" id="IPR006641">
    <property type="entry name" value="YqgF/RNaseH-like_dom"/>
</dbReference>
<dbReference type="EC" id="3.1.-.-" evidence="5"/>
<dbReference type="NCBIfam" id="TIGR00250">
    <property type="entry name" value="RNAse_H_YqgF"/>
    <property type="match status" value="1"/>
</dbReference>
<keyword evidence="3 5" id="KW-0540">Nuclease</keyword>
<dbReference type="HAMAP" id="MF_00651">
    <property type="entry name" value="Nuclease_YqgF"/>
    <property type="match status" value="1"/>
</dbReference>
<dbReference type="RefSeq" id="WP_205458243.1">
    <property type="nucleotide sequence ID" value="NZ_JAFHKK010000004.1"/>
</dbReference>
<comment type="similarity">
    <text evidence="5">Belongs to the YqgF HJR family.</text>
</comment>
<dbReference type="CDD" id="cd16964">
    <property type="entry name" value="YqgF"/>
    <property type="match status" value="1"/>
</dbReference>
<reference evidence="7 8" key="3">
    <citation type="submission" date="2021-02" db="EMBL/GenBank/DDBJ databases">
        <authorList>
            <person name="Merkel A.Y."/>
        </authorList>
    </citation>
    <scope>NUCLEOTIDE SEQUENCE [LARGE SCALE GENOMIC DNA]</scope>
    <source>
        <strain evidence="7 8">T05b</strain>
    </source>
</reference>
<dbReference type="InterPro" id="IPR037027">
    <property type="entry name" value="YqgF/RNaseH-like_dom_sf"/>
</dbReference>